<keyword evidence="2" id="KW-1185">Reference proteome</keyword>
<evidence type="ECO:0000313" key="1">
    <source>
        <dbReference type="EMBL" id="GAA3850751.1"/>
    </source>
</evidence>
<name>A0ABP7JRT0_9PSEU</name>
<accession>A0ABP7JRT0</accession>
<dbReference type="RefSeq" id="WP_237337593.1">
    <property type="nucleotide sequence ID" value="NZ_BAABCM010000019.1"/>
</dbReference>
<sequence>MTRDRARDEDFASSRCGDVRDTGTGLPRLLSTKCTTCIFRPGNLMHLPPGYRDQLVQEALDRDSWIVCHATLPATGNPIGTQAICRGFWDVHATESAGCRLTTALGGPVLAPPPDPHNF</sequence>
<reference evidence="2" key="1">
    <citation type="journal article" date="2019" name="Int. J. Syst. Evol. Microbiol.">
        <title>The Global Catalogue of Microorganisms (GCM) 10K type strain sequencing project: providing services to taxonomists for standard genome sequencing and annotation.</title>
        <authorList>
            <consortium name="The Broad Institute Genomics Platform"/>
            <consortium name="The Broad Institute Genome Sequencing Center for Infectious Disease"/>
            <person name="Wu L."/>
            <person name="Ma J."/>
        </authorList>
    </citation>
    <scope>NUCLEOTIDE SEQUENCE [LARGE SCALE GENOMIC DNA]</scope>
    <source>
        <strain evidence="2">JCM 17017</strain>
    </source>
</reference>
<evidence type="ECO:0000313" key="2">
    <source>
        <dbReference type="Proteomes" id="UP001501624"/>
    </source>
</evidence>
<organism evidence="1 2">
    <name type="scientific">Amycolatopsis tucumanensis</name>
    <dbReference type="NCBI Taxonomy" id="401106"/>
    <lineage>
        <taxon>Bacteria</taxon>
        <taxon>Bacillati</taxon>
        <taxon>Actinomycetota</taxon>
        <taxon>Actinomycetes</taxon>
        <taxon>Pseudonocardiales</taxon>
        <taxon>Pseudonocardiaceae</taxon>
        <taxon>Amycolatopsis</taxon>
    </lineage>
</organism>
<dbReference type="Proteomes" id="UP001501624">
    <property type="component" value="Unassembled WGS sequence"/>
</dbReference>
<dbReference type="EMBL" id="BAABCM010000019">
    <property type="protein sequence ID" value="GAA3850751.1"/>
    <property type="molecule type" value="Genomic_DNA"/>
</dbReference>
<protein>
    <submittedName>
        <fullName evidence="1">Uncharacterized protein</fullName>
    </submittedName>
</protein>
<gene>
    <name evidence="1" type="ORF">GCM10022380_81050</name>
</gene>
<comment type="caution">
    <text evidence="1">The sequence shown here is derived from an EMBL/GenBank/DDBJ whole genome shotgun (WGS) entry which is preliminary data.</text>
</comment>
<proteinExistence type="predicted"/>